<dbReference type="Proteomes" id="UP000011087">
    <property type="component" value="Unassembled WGS sequence"/>
</dbReference>
<evidence type="ECO:0000313" key="2">
    <source>
        <dbReference type="EMBL" id="EKX34497.1"/>
    </source>
</evidence>
<reference evidence="3" key="3">
    <citation type="submission" date="2015-06" db="UniProtKB">
        <authorList>
            <consortium name="EnsemblProtists"/>
        </authorList>
    </citation>
    <scope>IDENTIFICATION</scope>
</reference>
<proteinExistence type="predicted"/>
<protein>
    <submittedName>
        <fullName evidence="2 3">Uncharacterized protein</fullName>
    </submittedName>
</protein>
<dbReference type="PaxDb" id="55529-EKX34497"/>
<reference evidence="4" key="2">
    <citation type="submission" date="2012-11" db="EMBL/GenBank/DDBJ databases">
        <authorList>
            <person name="Kuo A."/>
            <person name="Curtis B.A."/>
            <person name="Tanifuji G."/>
            <person name="Burki F."/>
            <person name="Gruber A."/>
            <person name="Irimia M."/>
            <person name="Maruyama S."/>
            <person name="Arias M.C."/>
            <person name="Ball S.G."/>
            <person name="Gile G.H."/>
            <person name="Hirakawa Y."/>
            <person name="Hopkins J.F."/>
            <person name="Rensing S.A."/>
            <person name="Schmutz J."/>
            <person name="Symeonidi A."/>
            <person name="Elias M."/>
            <person name="Eveleigh R.J."/>
            <person name="Herman E.K."/>
            <person name="Klute M.J."/>
            <person name="Nakayama T."/>
            <person name="Obornik M."/>
            <person name="Reyes-Prieto A."/>
            <person name="Armbrust E.V."/>
            <person name="Aves S.J."/>
            <person name="Beiko R.G."/>
            <person name="Coutinho P."/>
            <person name="Dacks J.B."/>
            <person name="Durnford D.G."/>
            <person name="Fast N.M."/>
            <person name="Green B.R."/>
            <person name="Grisdale C."/>
            <person name="Hempe F."/>
            <person name="Henrissat B."/>
            <person name="Hoppner M.P."/>
            <person name="Ishida K.-I."/>
            <person name="Kim E."/>
            <person name="Koreny L."/>
            <person name="Kroth P.G."/>
            <person name="Liu Y."/>
            <person name="Malik S.-B."/>
            <person name="Maier U.G."/>
            <person name="McRose D."/>
            <person name="Mock T."/>
            <person name="Neilson J.A."/>
            <person name="Onodera N.T."/>
            <person name="Poole A.M."/>
            <person name="Pritham E.J."/>
            <person name="Richards T.A."/>
            <person name="Rocap G."/>
            <person name="Roy S.W."/>
            <person name="Sarai C."/>
            <person name="Schaack S."/>
            <person name="Shirato S."/>
            <person name="Slamovits C.H."/>
            <person name="Spencer D.F."/>
            <person name="Suzuki S."/>
            <person name="Worden A.Z."/>
            <person name="Zauner S."/>
            <person name="Barry K."/>
            <person name="Bell C."/>
            <person name="Bharti A.K."/>
            <person name="Crow J.A."/>
            <person name="Grimwood J."/>
            <person name="Kramer R."/>
            <person name="Lindquist E."/>
            <person name="Lucas S."/>
            <person name="Salamov A."/>
            <person name="McFadden G.I."/>
            <person name="Lane C.E."/>
            <person name="Keeling P.J."/>
            <person name="Gray M.W."/>
            <person name="Grigoriev I.V."/>
            <person name="Archibald J.M."/>
        </authorList>
    </citation>
    <scope>NUCLEOTIDE SEQUENCE</scope>
    <source>
        <strain evidence="4">CCMP2712</strain>
    </source>
</reference>
<gene>
    <name evidence="2" type="ORF">GUITHDRAFT_155720</name>
</gene>
<evidence type="ECO:0000313" key="3">
    <source>
        <dbReference type="EnsemblProtists" id="EKX34497"/>
    </source>
</evidence>
<dbReference type="EMBL" id="JH993108">
    <property type="protein sequence ID" value="EKX34497.1"/>
    <property type="molecule type" value="Genomic_DNA"/>
</dbReference>
<evidence type="ECO:0000313" key="4">
    <source>
        <dbReference type="Proteomes" id="UP000011087"/>
    </source>
</evidence>
<feature type="compositionally biased region" description="Polar residues" evidence="1">
    <location>
        <begin position="1"/>
        <end position="14"/>
    </location>
</feature>
<sequence>MSSSSHDWQIQVSASPEPEEQDDRNVPAKFRLQVVFALAVFMFIARYVRDAAVWLFEDDDLEDFDIEIRREMPQRRWPRFSSSRNVFDKKKMLRPYFGQTFKVMRVGIK</sequence>
<name>L1IEH3_GUITC</name>
<evidence type="ECO:0000256" key="1">
    <source>
        <dbReference type="SAM" id="MobiDB-lite"/>
    </source>
</evidence>
<keyword evidence="4" id="KW-1185">Reference proteome</keyword>
<organism evidence="2">
    <name type="scientific">Guillardia theta (strain CCMP2712)</name>
    <name type="common">Cryptophyte</name>
    <dbReference type="NCBI Taxonomy" id="905079"/>
    <lineage>
        <taxon>Eukaryota</taxon>
        <taxon>Cryptophyceae</taxon>
        <taxon>Pyrenomonadales</taxon>
        <taxon>Geminigeraceae</taxon>
        <taxon>Guillardia</taxon>
    </lineage>
</organism>
<dbReference type="HOGENOM" id="CLU_2188988_0_0_1"/>
<dbReference type="EnsemblProtists" id="EKX34497">
    <property type="protein sequence ID" value="EKX34497"/>
    <property type="gene ID" value="GUITHDRAFT_155720"/>
</dbReference>
<dbReference type="KEGG" id="gtt:GUITHDRAFT_155720"/>
<reference evidence="2 4" key="1">
    <citation type="journal article" date="2012" name="Nature">
        <title>Algal genomes reveal evolutionary mosaicism and the fate of nucleomorphs.</title>
        <authorList>
            <consortium name="DOE Joint Genome Institute"/>
            <person name="Curtis B.A."/>
            <person name="Tanifuji G."/>
            <person name="Burki F."/>
            <person name="Gruber A."/>
            <person name="Irimia M."/>
            <person name="Maruyama S."/>
            <person name="Arias M.C."/>
            <person name="Ball S.G."/>
            <person name="Gile G.H."/>
            <person name="Hirakawa Y."/>
            <person name="Hopkins J.F."/>
            <person name="Kuo A."/>
            <person name="Rensing S.A."/>
            <person name="Schmutz J."/>
            <person name="Symeonidi A."/>
            <person name="Elias M."/>
            <person name="Eveleigh R.J."/>
            <person name="Herman E.K."/>
            <person name="Klute M.J."/>
            <person name="Nakayama T."/>
            <person name="Obornik M."/>
            <person name="Reyes-Prieto A."/>
            <person name="Armbrust E.V."/>
            <person name="Aves S.J."/>
            <person name="Beiko R.G."/>
            <person name="Coutinho P."/>
            <person name="Dacks J.B."/>
            <person name="Durnford D.G."/>
            <person name="Fast N.M."/>
            <person name="Green B.R."/>
            <person name="Grisdale C.J."/>
            <person name="Hempel F."/>
            <person name="Henrissat B."/>
            <person name="Hoppner M.P."/>
            <person name="Ishida K."/>
            <person name="Kim E."/>
            <person name="Koreny L."/>
            <person name="Kroth P.G."/>
            <person name="Liu Y."/>
            <person name="Malik S.B."/>
            <person name="Maier U.G."/>
            <person name="McRose D."/>
            <person name="Mock T."/>
            <person name="Neilson J.A."/>
            <person name="Onodera N.T."/>
            <person name="Poole A.M."/>
            <person name="Pritham E.J."/>
            <person name="Richards T.A."/>
            <person name="Rocap G."/>
            <person name="Roy S.W."/>
            <person name="Sarai C."/>
            <person name="Schaack S."/>
            <person name="Shirato S."/>
            <person name="Slamovits C.H."/>
            <person name="Spencer D.F."/>
            <person name="Suzuki S."/>
            <person name="Worden A.Z."/>
            <person name="Zauner S."/>
            <person name="Barry K."/>
            <person name="Bell C."/>
            <person name="Bharti A.K."/>
            <person name="Crow J.A."/>
            <person name="Grimwood J."/>
            <person name="Kramer R."/>
            <person name="Lindquist E."/>
            <person name="Lucas S."/>
            <person name="Salamov A."/>
            <person name="McFadden G.I."/>
            <person name="Lane C.E."/>
            <person name="Keeling P.J."/>
            <person name="Gray M.W."/>
            <person name="Grigoriev I.V."/>
            <person name="Archibald J.M."/>
        </authorList>
    </citation>
    <scope>NUCLEOTIDE SEQUENCE</scope>
    <source>
        <strain evidence="2 4">CCMP2712</strain>
    </source>
</reference>
<dbReference type="RefSeq" id="XP_005821477.1">
    <property type="nucleotide sequence ID" value="XM_005821420.1"/>
</dbReference>
<accession>L1IEH3</accession>
<dbReference type="GeneID" id="17291231"/>
<dbReference type="AlphaFoldDB" id="L1IEH3"/>
<feature type="region of interest" description="Disordered" evidence="1">
    <location>
        <begin position="1"/>
        <end position="24"/>
    </location>
</feature>